<keyword evidence="1" id="KW-1133">Transmembrane helix</keyword>
<gene>
    <name evidence="2" type="ORF">N7G274_002956</name>
</gene>
<evidence type="ECO:0000313" key="3">
    <source>
        <dbReference type="Proteomes" id="UP001590950"/>
    </source>
</evidence>
<sequence length="132" mass="14665">MYDPCAQWSSGMSAFSRIGRATLQLFRLSVYKSCVNLPIPSCIARFPVLGTLSASSRSDCKDRWGMQQIMSNLDNGDLERVLCGSRSLARLHKRQSKPGINVMMLVSMLVVGAAWRMNDVDQSIAECISTSW</sequence>
<keyword evidence="1" id="KW-0472">Membrane</keyword>
<keyword evidence="3" id="KW-1185">Reference proteome</keyword>
<proteinExistence type="predicted"/>
<evidence type="ECO:0000256" key="1">
    <source>
        <dbReference type="SAM" id="Phobius"/>
    </source>
</evidence>
<accession>A0ABR4AHE7</accession>
<feature type="transmembrane region" description="Helical" evidence="1">
    <location>
        <begin position="100"/>
        <end position="117"/>
    </location>
</feature>
<evidence type="ECO:0000313" key="2">
    <source>
        <dbReference type="EMBL" id="KAL2044251.1"/>
    </source>
</evidence>
<comment type="caution">
    <text evidence="2">The sequence shown here is derived from an EMBL/GenBank/DDBJ whole genome shotgun (WGS) entry which is preliminary data.</text>
</comment>
<reference evidence="2 3" key="1">
    <citation type="submission" date="2024-09" db="EMBL/GenBank/DDBJ databases">
        <title>Rethinking Asexuality: The Enigmatic Case of Functional Sexual Genes in Lepraria (Stereocaulaceae).</title>
        <authorList>
            <person name="Doellman M."/>
            <person name="Sun Y."/>
            <person name="Barcenas-Pena A."/>
            <person name="Lumbsch H.T."/>
            <person name="Grewe F."/>
        </authorList>
    </citation>
    <scope>NUCLEOTIDE SEQUENCE [LARGE SCALE GENOMIC DNA]</scope>
    <source>
        <strain evidence="2 3">Mercado 3170</strain>
    </source>
</reference>
<protein>
    <submittedName>
        <fullName evidence="2">Uncharacterized protein</fullName>
    </submittedName>
</protein>
<dbReference type="Proteomes" id="UP001590950">
    <property type="component" value="Unassembled WGS sequence"/>
</dbReference>
<keyword evidence="1" id="KW-0812">Transmembrane</keyword>
<dbReference type="EMBL" id="JBEFKJ010000009">
    <property type="protein sequence ID" value="KAL2044251.1"/>
    <property type="molecule type" value="Genomic_DNA"/>
</dbReference>
<organism evidence="2 3">
    <name type="scientific">Stereocaulon virgatum</name>
    <dbReference type="NCBI Taxonomy" id="373712"/>
    <lineage>
        <taxon>Eukaryota</taxon>
        <taxon>Fungi</taxon>
        <taxon>Dikarya</taxon>
        <taxon>Ascomycota</taxon>
        <taxon>Pezizomycotina</taxon>
        <taxon>Lecanoromycetes</taxon>
        <taxon>OSLEUM clade</taxon>
        <taxon>Lecanoromycetidae</taxon>
        <taxon>Lecanorales</taxon>
        <taxon>Lecanorineae</taxon>
        <taxon>Stereocaulaceae</taxon>
        <taxon>Stereocaulon</taxon>
    </lineage>
</organism>
<name>A0ABR4AHE7_9LECA</name>